<feature type="chain" id="PRO_5016073943" evidence="1">
    <location>
        <begin position="20"/>
        <end position="379"/>
    </location>
</feature>
<feature type="domain" description="Glucose/Sorbosone dehydrogenase" evidence="2">
    <location>
        <begin position="42"/>
        <end position="374"/>
    </location>
</feature>
<dbReference type="Pfam" id="PF07995">
    <property type="entry name" value="GSDH"/>
    <property type="match status" value="1"/>
</dbReference>
<proteinExistence type="predicted"/>
<dbReference type="PANTHER" id="PTHR19328">
    <property type="entry name" value="HEDGEHOG-INTERACTING PROTEIN"/>
    <property type="match status" value="1"/>
</dbReference>
<dbReference type="EMBL" id="UAUF01000011">
    <property type="protein sequence ID" value="SPZ05981.1"/>
    <property type="molecule type" value="Genomic_DNA"/>
</dbReference>
<dbReference type="EMBL" id="JADMCD010000003">
    <property type="protein sequence ID" value="MBF8640624.1"/>
    <property type="molecule type" value="Genomic_DNA"/>
</dbReference>
<dbReference type="InterPro" id="IPR011041">
    <property type="entry name" value="Quinoprot_gluc/sorb_DH_b-prop"/>
</dbReference>
<keyword evidence="1" id="KW-0732">Signal</keyword>
<dbReference type="Proteomes" id="UP000626180">
    <property type="component" value="Unassembled WGS sequence"/>
</dbReference>
<evidence type="ECO:0000313" key="5">
    <source>
        <dbReference type="Proteomes" id="UP000250443"/>
    </source>
</evidence>
<dbReference type="PANTHER" id="PTHR19328:SF75">
    <property type="entry name" value="ALDOSE SUGAR DEHYDROGENASE YLII"/>
    <property type="match status" value="1"/>
</dbReference>
<sequence>MFKWALAAGALLLSDVVIAQGQVATYPSEKGKVSVTVIKKGLDHPWGLAFLPDQKGMLVTERPGRLRVLKSDGSVSNPIAGLPDVYNRSQGGLMDVALSPSFAEDRLIYLSYSEGGGKDDKAGTAVGRGTLSADMTRVEGFTVIFRQEPKLSTGAHFGSRLVFDQQGYLFIALGENNQRITAQALDKLQGKLVRIKADGTVPNDNPFVDQSGARPEIWSYGHRNQQGAALNPWTGQVWTNEHGPRGGDEVNIPLAGKNYGWPVATHGINYSYTPIPEAKGKDVPGTEQPLYVWEKSPGVSGMAFYSADRFPAWKNSLFIGALAQESLIRLQLEGNKVVHEERLLEEKGARIRDVRQGPDGYLYVLTDSSEGEVLKIGLE</sequence>
<dbReference type="InterPro" id="IPR012938">
    <property type="entry name" value="Glc/Sorbosone_DH"/>
</dbReference>
<evidence type="ECO:0000256" key="1">
    <source>
        <dbReference type="SAM" id="SignalP"/>
    </source>
</evidence>
<evidence type="ECO:0000313" key="6">
    <source>
        <dbReference type="Proteomes" id="UP000626180"/>
    </source>
</evidence>
<dbReference type="EC" id="1.1.5.-" evidence="4"/>
<gene>
    <name evidence="4" type="primary">yliI</name>
    <name evidence="3" type="ORF">IRZ65_08015</name>
    <name evidence="4" type="ORF">NCTC11842_01907</name>
</gene>
<name>A0A2X2CGW8_PSELU</name>
<dbReference type="RefSeq" id="WP_010798069.1">
    <property type="nucleotide sequence ID" value="NZ_CP069262.1"/>
</dbReference>
<accession>A0A2X2CGW8</accession>
<reference evidence="4 5" key="1">
    <citation type="submission" date="2018-06" db="EMBL/GenBank/DDBJ databases">
        <authorList>
            <consortium name="Pathogen Informatics"/>
            <person name="Doyle S."/>
        </authorList>
    </citation>
    <scope>NUCLEOTIDE SEQUENCE [LARGE SCALE GENOMIC DNA]</scope>
    <source>
        <strain evidence="4 5">NCTC11842</strain>
    </source>
</reference>
<reference evidence="3 6" key="2">
    <citation type="submission" date="2020-10" db="EMBL/GenBank/DDBJ databases">
        <title>Genome sequences of Pseudomonas isolates.</title>
        <authorList>
            <person name="Wessels L."/>
            <person name="Reich F."/>
            <person name="Hammerl J."/>
        </authorList>
    </citation>
    <scope>NUCLEOTIDE SEQUENCE [LARGE SCALE GENOMIC DNA]</scope>
    <source>
        <strain evidence="3 6">20-MO00624-0</strain>
    </source>
</reference>
<dbReference type="InterPro" id="IPR011042">
    <property type="entry name" value="6-blade_b-propeller_TolB-like"/>
</dbReference>
<keyword evidence="6" id="KW-1185">Reference proteome</keyword>
<dbReference type="GO" id="GO:0016491">
    <property type="term" value="F:oxidoreductase activity"/>
    <property type="evidence" value="ECO:0007669"/>
    <property type="project" value="UniProtKB-KW"/>
</dbReference>
<organism evidence="4 5">
    <name type="scientific">Pseudomonas luteola</name>
    <dbReference type="NCBI Taxonomy" id="47886"/>
    <lineage>
        <taxon>Bacteria</taxon>
        <taxon>Pseudomonadati</taxon>
        <taxon>Pseudomonadota</taxon>
        <taxon>Gammaproteobacteria</taxon>
        <taxon>Pseudomonadales</taxon>
        <taxon>Pseudomonadaceae</taxon>
        <taxon>Pseudomonas</taxon>
    </lineage>
</organism>
<keyword evidence="4" id="KW-0560">Oxidoreductase</keyword>
<evidence type="ECO:0000259" key="2">
    <source>
        <dbReference type="Pfam" id="PF07995"/>
    </source>
</evidence>
<feature type="signal peptide" evidence="1">
    <location>
        <begin position="1"/>
        <end position="19"/>
    </location>
</feature>
<protein>
    <submittedName>
        <fullName evidence="4">Hydrophobic compound transport factor</fullName>
        <ecNumber evidence="4">1.1.5.-</ecNumber>
    </submittedName>
    <submittedName>
        <fullName evidence="3">PQQ-dependent sugar dehydrogenase</fullName>
    </submittedName>
</protein>
<evidence type="ECO:0000313" key="4">
    <source>
        <dbReference type="EMBL" id="SPZ05981.1"/>
    </source>
</evidence>
<evidence type="ECO:0000313" key="3">
    <source>
        <dbReference type="EMBL" id="MBF8640624.1"/>
    </source>
</evidence>
<dbReference type="Proteomes" id="UP000250443">
    <property type="component" value="Unassembled WGS sequence"/>
</dbReference>
<dbReference type="Gene3D" id="2.120.10.30">
    <property type="entry name" value="TolB, C-terminal domain"/>
    <property type="match status" value="1"/>
</dbReference>
<dbReference type="AlphaFoldDB" id="A0A2X2CGW8"/>
<dbReference type="SUPFAM" id="SSF50952">
    <property type="entry name" value="Soluble quinoprotein glucose dehydrogenase"/>
    <property type="match status" value="1"/>
</dbReference>